<dbReference type="Proteomes" id="UP000727407">
    <property type="component" value="Unassembled WGS sequence"/>
</dbReference>
<dbReference type="PROSITE" id="PS00470">
    <property type="entry name" value="IDH_IMDH"/>
    <property type="match status" value="1"/>
</dbReference>
<dbReference type="FunFam" id="3.40.718.10:FF:000001">
    <property type="entry name" value="Isocitrate dehydrogenase [NAD] subunit, mitochondrial"/>
    <property type="match status" value="1"/>
</dbReference>
<proteinExistence type="inferred from homology"/>
<dbReference type="InterPro" id="IPR004434">
    <property type="entry name" value="Isocitrate_DH_NAD"/>
</dbReference>
<feature type="transmembrane region" description="Helical" evidence="16">
    <location>
        <begin position="497"/>
        <end position="519"/>
    </location>
</feature>
<dbReference type="NCBIfam" id="TIGR00175">
    <property type="entry name" value="mito_nad_idh"/>
    <property type="match status" value="1"/>
</dbReference>
<evidence type="ECO:0000256" key="9">
    <source>
        <dbReference type="ARBA" id="ARBA00022989"/>
    </source>
</evidence>
<dbReference type="SUPFAM" id="SSF81321">
    <property type="entry name" value="Family A G protein-coupled receptor-like"/>
    <property type="match status" value="1"/>
</dbReference>
<evidence type="ECO:0000256" key="14">
    <source>
        <dbReference type="ARBA" id="ARBA00023180"/>
    </source>
</evidence>
<dbReference type="Gene3D" id="3.40.718.10">
    <property type="entry name" value="Isopropylmalate Dehydrogenase"/>
    <property type="match status" value="1"/>
</dbReference>
<comment type="subcellular location">
    <subcellularLocation>
        <location evidence="2 16">Cell membrane</location>
        <topology evidence="2 16">Multi-pass membrane protein</topology>
    </subcellularLocation>
    <subcellularLocation>
        <location evidence="1 17">Mitochondrion</location>
    </subcellularLocation>
</comment>
<dbReference type="PRINTS" id="PR00237">
    <property type="entry name" value="GPCRRHODOPSN"/>
</dbReference>
<keyword evidence="8 17" id="KW-0809">Transit peptide</keyword>
<keyword evidence="6 17" id="KW-0816">Tricarboxylic acid cycle</keyword>
<evidence type="ECO:0000256" key="1">
    <source>
        <dbReference type="ARBA" id="ARBA00004173"/>
    </source>
</evidence>
<evidence type="ECO:0000313" key="21">
    <source>
        <dbReference type="Proteomes" id="UP000727407"/>
    </source>
</evidence>
<comment type="subunit">
    <text evidence="4">Heterooligomer of subunits alpha (IDH3A), beta (IDH3B), and gamma (IDH3G) in the apparent ratio of 2:1:1. The heterodimer containing one IDH3A and one IDH3B subunit and the heterodimer containing one IDH3A and one IDH3G subunit assemble into a heterotetramer (which contains two subunits of IDH3A, one of IDH3B and one of IDH3G) and further into the heterooctamer.</text>
</comment>
<feature type="transmembrane region" description="Helical" evidence="16">
    <location>
        <begin position="455"/>
        <end position="476"/>
    </location>
</feature>
<dbReference type="GO" id="GO:0000287">
    <property type="term" value="F:magnesium ion binding"/>
    <property type="evidence" value="ECO:0007669"/>
    <property type="project" value="UniProtKB-UniRule"/>
</dbReference>
<feature type="transmembrane region" description="Helical" evidence="16">
    <location>
        <begin position="741"/>
        <end position="762"/>
    </location>
</feature>
<comment type="similarity">
    <text evidence="16">Belongs to the G-protein coupled receptor 1 family. Vasopressin/oxytocin receptor subfamily.</text>
</comment>
<dbReference type="PROSITE" id="PS00237">
    <property type="entry name" value="G_PROTEIN_RECEP_F1_1"/>
    <property type="match status" value="1"/>
</dbReference>
<evidence type="ECO:0000256" key="17">
    <source>
        <dbReference type="RuleBase" id="RU361266"/>
    </source>
</evidence>
<organism evidence="20 21">
    <name type="scientific">Clarias magur</name>
    <name type="common">Asian catfish</name>
    <name type="synonym">Macropteronotus magur</name>
    <dbReference type="NCBI Taxonomy" id="1594786"/>
    <lineage>
        <taxon>Eukaryota</taxon>
        <taxon>Metazoa</taxon>
        <taxon>Chordata</taxon>
        <taxon>Craniata</taxon>
        <taxon>Vertebrata</taxon>
        <taxon>Euteleostomi</taxon>
        <taxon>Actinopterygii</taxon>
        <taxon>Neopterygii</taxon>
        <taxon>Teleostei</taxon>
        <taxon>Ostariophysi</taxon>
        <taxon>Siluriformes</taxon>
        <taxon>Clariidae</taxon>
        <taxon>Clarias</taxon>
    </lineage>
</organism>
<feature type="transmembrane region" description="Helical" evidence="16">
    <location>
        <begin position="544"/>
        <end position="568"/>
    </location>
</feature>
<evidence type="ECO:0000256" key="3">
    <source>
        <dbReference type="ARBA" id="ARBA00007769"/>
    </source>
</evidence>
<feature type="region of interest" description="Disordered" evidence="18">
    <location>
        <begin position="818"/>
        <end position="861"/>
    </location>
</feature>
<evidence type="ECO:0000256" key="18">
    <source>
        <dbReference type="SAM" id="MobiDB-lite"/>
    </source>
</evidence>
<evidence type="ECO:0000313" key="20">
    <source>
        <dbReference type="EMBL" id="KAF5903466.1"/>
    </source>
</evidence>
<evidence type="ECO:0000256" key="10">
    <source>
        <dbReference type="ARBA" id="ARBA00023040"/>
    </source>
</evidence>
<keyword evidence="5" id="KW-1003">Cell membrane</keyword>
<gene>
    <name evidence="20" type="ORF">DAT39_006836</name>
</gene>
<dbReference type="AlphaFoldDB" id="A0A8J4X5Y8"/>
<keyword evidence="11 17" id="KW-0496">Mitochondrion</keyword>
<dbReference type="InterPro" id="IPR000276">
    <property type="entry name" value="GPCR_Rhodpsn"/>
</dbReference>
<keyword evidence="14 16" id="KW-0325">Glycoprotein</keyword>
<dbReference type="GO" id="GO:0006099">
    <property type="term" value="P:tricarboxylic acid cycle"/>
    <property type="evidence" value="ECO:0007669"/>
    <property type="project" value="UniProtKB-UniRule"/>
</dbReference>
<feature type="non-terminal residue" evidence="20">
    <location>
        <position position="1"/>
    </location>
</feature>
<evidence type="ECO:0000256" key="5">
    <source>
        <dbReference type="ARBA" id="ARBA00022475"/>
    </source>
</evidence>
<dbReference type="SMART" id="SM01329">
    <property type="entry name" value="Iso_dh"/>
    <property type="match status" value="1"/>
</dbReference>
<dbReference type="OrthoDB" id="5987909at2759"/>
<evidence type="ECO:0000256" key="6">
    <source>
        <dbReference type="ARBA" id="ARBA00022532"/>
    </source>
</evidence>
<dbReference type="InterPro" id="IPR001817">
    <property type="entry name" value="Vasoprsn_rcpt"/>
</dbReference>
<dbReference type="PROSITE" id="PS50262">
    <property type="entry name" value="G_PROTEIN_RECEP_F1_2"/>
    <property type="match status" value="1"/>
</dbReference>
<dbReference type="PRINTS" id="PR00896">
    <property type="entry name" value="VASOPRESSINR"/>
</dbReference>
<dbReference type="InterPro" id="IPR024084">
    <property type="entry name" value="IsoPropMal-DH-like_dom"/>
</dbReference>
<keyword evidence="7 16" id="KW-0812">Transmembrane</keyword>
<name>A0A8J4X5Y8_CLAMG</name>
<evidence type="ECO:0000256" key="16">
    <source>
        <dbReference type="RuleBase" id="RU046427"/>
    </source>
</evidence>
<comment type="similarity">
    <text evidence="3 17">Belongs to the isocitrate and isopropylmalate dehydrogenases family.</text>
</comment>
<evidence type="ECO:0000256" key="15">
    <source>
        <dbReference type="ARBA" id="ARBA00023224"/>
    </source>
</evidence>
<dbReference type="Pfam" id="PF00001">
    <property type="entry name" value="7tm_1"/>
    <property type="match status" value="1"/>
</dbReference>
<evidence type="ECO:0000256" key="4">
    <source>
        <dbReference type="ARBA" id="ARBA00011525"/>
    </source>
</evidence>
<evidence type="ECO:0000256" key="7">
    <source>
        <dbReference type="ARBA" id="ARBA00022692"/>
    </source>
</evidence>
<feature type="transmembrane region" description="Helical" evidence="16">
    <location>
        <begin position="384"/>
        <end position="405"/>
    </location>
</feature>
<dbReference type="GO" id="GO:0016616">
    <property type="term" value="F:oxidoreductase activity, acting on the CH-OH group of donors, NAD or NADP as acceptor"/>
    <property type="evidence" value="ECO:0007669"/>
    <property type="project" value="InterPro"/>
</dbReference>
<evidence type="ECO:0000256" key="13">
    <source>
        <dbReference type="ARBA" id="ARBA00023170"/>
    </source>
</evidence>
<keyword evidence="9 16" id="KW-1133">Transmembrane helix</keyword>
<keyword evidence="12 16" id="KW-0472">Membrane</keyword>
<dbReference type="InterPro" id="IPR017452">
    <property type="entry name" value="GPCR_Rhodpsn_7TM"/>
</dbReference>
<protein>
    <recommendedName>
        <fullName evidence="17">Isocitrate dehydrogenase [NAD] subunit, mitochondrial</fullName>
    </recommendedName>
</protein>
<dbReference type="GO" id="GO:0051287">
    <property type="term" value="F:NAD binding"/>
    <property type="evidence" value="ECO:0007669"/>
    <property type="project" value="UniProtKB-UniRule"/>
</dbReference>
<dbReference type="CDD" id="cd15388">
    <property type="entry name" value="7tmA_V2R"/>
    <property type="match status" value="1"/>
</dbReference>
<feature type="domain" description="G-protein coupled receptors family 1 profile" evidence="19">
    <location>
        <begin position="397"/>
        <end position="794"/>
    </location>
</feature>
<reference evidence="20" key="1">
    <citation type="submission" date="2020-07" db="EMBL/GenBank/DDBJ databases">
        <title>Clarias magur genome sequencing, assembly and annotation.</title>
        <authorList>
            <person name="Kushwaha B."/>
            <person name="Kumar R."/>
            <person name="Das P."/>
            <person name="Joshi C.G."/>
            <person name="Kumar D."/>
            <person name="Nagpure N.S."/>
            <person name="Pandey M."/>
            <person name="Agarwal S."/>
            <person name="Srivastava S."/>
            <person name="Singh M."/>
            <person name="Sahoo L."/>
            <person name="Jayasankar P."/>
            <person name="Meher P.K."/>
            <person name="Koringa P.G."/>
            <person name="Iquebal M.A."/>
            <person name="Das S.P."/>
            <person name="Bit A."/>
            <person name="Patnaik S."/>
            <person name="Patel N."/>
            <person name="Shah T.M."/>
            <person name="Hinsu A."/>
            <person name="Jena J.K."/>
        </authorList>
    </citation>
    <scope>NUCLEOTIDE SEQUENCE</scope>
    <source>
        <strain evidence="20">CIFAMagur01</strain>
        <tissue evidence="20">Testis</tissue>
    </source>
</reference>
<dbReference type="EMBL" id="QNUK01000072">
    <property type="protein sequence ID" value="KAF5903466.1"/>
    <property type="molecule type" value="Genomic_DNA"/>
</dbReference>
<evidence type="ECO:0000256" key="12">
    <source>
        <dbReference type="ARBA" id="ARBA00023136"/>
    </source>
</evidence>
<dbReference type="PANTHER" id="PTHR11835">
    <property type="entry name" value="DECARBOXYLATING DEHYDROGENASES-ISOCITRATE, ISOPROPYLMALATE, TARTRATE"/>
    <property type="match status" value="1"/>
</dbReference>
<keyword evidence="10 16" id="KW-0297">G-protein coupled receptor</keyword>
<accession>A0A8J4X5Y8</accession>
<keyword evidence="15 16" id="KW-0807">Transducer</keyword>
<feature type="transmembrane region" description="Helical" evidence="16">
    <location>
        <begin position="417"/>
        <end position="435"/>
    </location>
</feature>
<dbReference type="InterPro" id="IPR019818">
    <property type="entry name" value="IsoCit/isopropylmalate_DH_CS"/>
</dbReference>
<dbReference type="GO" id="GO:0005739">
    <property type="term" value="C:mitochondrion"/>
    <property type="evidence" value="ECO:0007669"/>
    <property type="project" value="UniProtKB-SubCell"/>
</dbReference>
<evidence type="ECO:0000259" key="19">
    <source>
        <dbReference type="PROSITE" id="PS50262"/>
    </source>
</evidence>
<dbReference type="SUPFAM" id="SSF53659">
    <property type="entry name" value="Isocitrate/Isopropylmalate dehydrogenase-like"/>
    <property type="match status" value="1"/>
</dbReference>
<evidence type="ECO:0000256" key="8">
    <source>
        <dbReference type="ARBA" id="ARBA00022946"/>
    </source>
</evidence>
<feature type="transmembrane region" description="Helical" evidence="16">
    <location>
        <begin position="774"/>
        <end position="794"/>
    </location>
</feature>
<sequence length="861" mass="94981">PPPAKYGGRHTVTLIPGDGIGPELLSHVRELFRFSCVPVDFEVVNVDSTAASEDDIKNAVTAIRRNGVALKGNIETNHKLPPSHKSRNNLLRTSLDLYANVMHCQTLPGVQTRHKDIDIIIIRENTEGEYSSLEHENVPGVVECLKIITRTNSLRIAEYAFKLAREKGRRRVTAVHKANIMKLGDGLFLQCCKEVAAGYPDITFDNMIVDNTTMQLVSKPQQFDVMVMPNLYGNVVSNVCAGLVGGPGLVPGANYGKDYAVFETATRNTGKSIANSNVANPTATLLASCLMLDHLKLHDYASIIRKAVLTTLSETKATGMTAASWEGDSAQANQSLFNLSSSFSSTETILWLLPSQNSTGVTWSPTPHPGTARVRDPALAQAEIGVLSLVLALTTLGNIFVLWVLLRRRKHHAPMHLFMINLCLADLVVAFFQVLPQLLWDITERFQGPDALCRFIKYLQIVGMFASSYMIVAMTVDRHYAICCPLQAYRGGKTSCWNTPIMVAWGLALVLSLPQVFIFSRTEVTPGEFECWGHFIEPWGLKTYVTWMTIVVFILPAIIITVCQVRIFREIHDNIYLKSERMVTAEFKRNSVVFHFPQKEGHHGIPERDRDSQGIHNHQTDIHGRYCSNSALTDLQNSYDGLSSSEPFGNSTYNPCDSCDPCSVPLPSTEISTSTSTPLDTCTPDTSHAHAVAASSAQSRGSSSVVGQLSGTPELWPDVLPDLPLPPPPGISKAMSKTVRMTLVIVLVYTICWSPFFIVQLWAAWDPNPPDQGVAFTILMLLASLNSCTNPWIYTAFSSSVSRELLTLLRCHVPTPRRGSLPDDSIATHTSTTTKDTPFYRNQQDRTANNTVPAQTHQLPH</sequence>
<evidence type="ECO:0000256" key="11">
    <source>
        <dbReference type="ARBA" id="ARBA00023128"/>
    </source>
</evidence>
<dbReference type="Gene3D" id="1.20.1070.10">
    <property type="entry name" value="Rhodopsin 7-helix transmembrane proteins"/>
    <property type="match status" value="1"/>
</dbReference>
<dbReference type="GO" id="GO:0006102">
    <property type="term" value="P:isocitrate metabolic process"/>
    <property type="evidence" value="ECO:0007669"/>
    <property type="project" value="TreeGrafter"/>
</dbReference>
<keyword evidence="13 16" id="KW-0675">Receptor</keyword>
<evidence type="ECO:0000256" key="2">
    <source>
        <dbReference type="ARBA" id="ARBA00004651"/>
    </source>
</evidence>
<comment type="caution">
    <text evidence="20">The sequence shown here is derived from an EMBL/GenBank/DDBJ whole genome shotgun (WGS) entry which is preliminary data.</text>
</comment>
<dbReference type="GO" id="GO:0005886">
    <property type="term" value="C:plasma membrane"/>
    <property type="evidence" value="ECO:0007669"/>
    <property type="project" value="UniProtKB-SubCell"/>
</dbReference>
<feature type="compositionally biased region" description="Polar residues" evidence="18">
    <location>
        <begin position="827"/>
        <end position="861"/>
    </location>
</feature>
<keyword evidence="21" id="KW-1185">Reference proteome</keyword>
<dbReference type="Pfam" id="PF00180">
    <property type="entry name" value="Iso_dh"/>
    <property type="match status" value="1"/>
</dbReference>
<dbReference type="PANTHER" id="PTHR11835:SF60">
    <property type="entry name" value="ISOCITRATE DEHYDROGENASE [NAD] SUBUNIT, MITOCHONDRIAL"/>
    <property type="match status" value="1"/>
</dbReference>
<dbReference type="GO" id="GO:0005000">
    <property type="term" value="F:vasopressin receptor activity"/>
    <property type="evidence" value="ECO:0007669"/>
    <property type="project" value="InterPro"/>
</dbReference>